<dbReference type="Proteomes" id="UP000176854">
    <property type="component" value="Unassembled WGS sequence"/>
</dbReference>
<dbReference type="AlphaFoldDB" id="A0A1F5ZDB8"/>
<dbReference type="EMBL" id="MFJC01000004">
    <property type="protein sequence ID" value="OGG10122.1"/>
    <property type="molecule type" value="Genomic_DNA"/>
</dbReference>
<sequence>MKIQDIILGGLALLLIYKRDNRLLITIAMLLLLISIPLFSLRIFFTAQRLTYFAALFIFIAILFQTIGISRNKEQV</sequence>
<proteinExistence type="predicted"/>
<keyword evidence="1" id="KW-0812">Transmembrane</keyword>
<evidence type="ECO:0000256" key="1">
    <source>
        <dbReference type="SAM" id="Phobius"/>
    </source>
</evidence>
<organism evidence="2 3">
    <name type="scientific">Candidatus Gottesmanbacteria bacterium RBG_16_43_7</name>
    <dbReference type="NCBI Taxonomy" id="1798373"/>
    <lineage>
        <taxon>Bacteria</taxon>
        <taxon>Candidatus Gottesmaniibacteriota</taxon>
    </lineage>
</organism>
<comment type="caution">
    <text evidence="2">The sequence shown here is derived from an EMBL/GenBank/DDBJ whole genome shotgun (WGS) entry which is preliminary data.</text>
</comment>
<dbReference type="STRING" id="1798373.A2154_00145"/>
<protein>
    <submittedName>
        <fullName evidence="2">Uncharacterized protein</fullName>
    </submittedName>
</protein>
<gene>
    <name evidence="2" type="ORF">A2154_00145</name>
</gene>
<feature type="transmembrane region" description="Helical" evidence="1">
    <location>
        <begin position="51"/>
        <end position="70"/>
    </location>
</feature>
<feature type="transmembrane region" description="Helical" evidence="1">
    <location>
        <begin position="23"/>
        <end position="45"/>
    </location>
</feature>
<evidence type="ECO:0000313" key="2">
    <source>
        <dbReference type="EMBL" id="OGG10122.1"/>
    </source>
</evidence>
<keyword evidence="1" id="KW-1133">Transmembrane helix</keyword>
<evidence type="ECO:0000313" key="3">
    <source>
        <dbReference type="Proteomes" id="UP000176854"/>
    </source>
</evidence>
<accession>A0A1F5ZDB8</accession>
<keyword evidence="1" id="KW-0472">Membrane</keyword>
<reference evidence="2 3" key="1">
    <citation type="journal article" date="2016" name="Nat. Commun.">
        <title>Thousands of microbial genomes shed light on interconnected biogeochemical processes in an aquifer system.</title>
        <authorList>
            <person name="Anantharaman K."/>
            <person name="Brown C.T."/>
            <person name="Hug L.A."/>
            <person name="Sharon I."/>
            <person name="Castelle C.J."/>
            <person name="Probst A.J."/>
            <person name="Thomas B.C."/>
            <person name="Singh A."/>
            <person name="Wilkins M.J."/>
            <person name="Karaoz U."/>
            <person name="Brodie E.L."/>
            <person name="Williams K.H."/>
            <person name="Hubbard S.S."/>
            <person name="Banfield J.F."/>
        </authorList>
    </citation>
    <scope>NUCLEOTIDE SEQUENCE [LARGE SCALE GENOMIC DNA]</scope>
</reference>
<name>A0A1F5ZDB8_9BACT</name>